<organism evidence="2 3">
    <name type="scientific">Sphingopyxis italica</name>
    <dbReference type="NCBI Taxonomy" id="1129133"/>
    <lineage>
        <taxon>Bacteria</taxon>
        <taxon>Pseudomonadati</taxon>
        <taxon>Pseudomonadota</taxon>
        <taxon>Alphaproteobacteria</taxon>
        <taxon>Sphingomonadales</taxon>
        <taxon>Sphingomonadaceae</taxon>
        <taxon>Sphingopyxis</taxon>
    </lineage>
</organism>
<reference evidence="2 3" key="1">
    <citation type="submission" date="2020-03" db="EMBL/GenBank/DDBJ databases">
        <title>Genomic Encyclopedia of Type Strains, Phase IV (KMG-IV): sequencing the most valuable type-strain genomes for metagenomic binning, comparative biology and taxonomic classification.</title>
        <authorList>
            <person name="Goeker M."/>
        </authorList>
    </citation>
    <scope>NUCLEOTIDE SEQUENCE [LARGE SCALE GENOMIC DNA]</scope>
    <source>
        <strain evidence="2 3">DSM 25229</strain>
    </source>
</reference>
<proteinExistence type="predicted"/>
<protein>
    <submittedName>
        <fullName evidence="2">Uncharacterized protein</fullName>
    </submittedName>
</protein>
<evidence type="ECO:0000313" key="2">
    <source>
        <dbReference type="EMBL" id="NJB89959.1"/>
    </source>
</evidence>
<feature type="transmembrane region" description="Helical" evidence="1">
    <location>
        <begin position="189"/>
        <end position="207"/>
    </location>
</feature>
<accession>A0A7X6B956</accession>
<feature type="transmembrane region" description="Helical" evidence="1">
    <location>
        <begin position="125"/>
        <end position="145"/>
    </location>
</feature>
<keyword evidence="1" id="KW-0472">Membrane</keyword>
<keyword evidence="3" id="KW-1185">Reference proteome</keyword>
<feature type="transmembrane region" description="Helical" evidence="1">
    <location>
        <begin position="157"/>
        <end position="177"/>
    </location>
</feature>
<keyword evidence="1" id="KW-0812">Transmembrane</keyword>
<evidence type="ECO:0000256" key="1">
    <source>
        <dbReference type="SAM" id="Phobius"/>
    </source>
</evidence>
<keyword evidence="1" id="KW-1133">Transmembrane helix</keyword>
<dbReference type="RefSeq" id="WP_167921405.1">
    <property type="nucleotide sequence ID" value="NZ_JAATIT010000002.1"/>
</dbReference>
<gene>
    <name evidence="2" type="ORF">GGR90_002134</name>
</gene>
<feature type="transmembrane region" description="Helical" evidence="1">
    <location>
        <begin position="47"/>
        <end position="66"/>
    </location>
</feature>
<feature type="transmembrane region" description="Helical" evidence="1">
    <location>
        <begin position="86"/>
        <end position="105"/>
    </location>
</feature>
<evidence type="ECO:0000313" key="3">
    <source>
        <dbReference type="Proteomes" id="UP000535078"/>
    </source>
</evidence>
<dbReference type="Proteomes" id="UP000535078">
    <property type="component" value="Unassembled WGS sequence"/>
</dbReference>
<feature type="transmembrane region" description="Helical" evidence="1">
    <location>
        <begin position="12"/>
        <end position="35"/>
    </location>
</feature>
<name>A0A7X6B956_9SPHN</name>
<dbReference type="AlphaFoldDB" id="A0A7X6B956"/>
<dbReference type="EMBL" id="JAATIT010000002">
    <property type="protein sequence ID" value="NJB89959.1"/>
    <property type="molecule type" value="Genomic_DNA"/>
</dbReference>
<comment type="caution">
    <text evidence="2">The sequence shown here is derived from an EMBL/GenBank/DDBJ whole genome shotgun (WGS) entry which is preliminary data.</text>
</comment>
<sequence length="210" mass="22746">MPVENTKPHNLPAMIVWPIIIVLTAAGVLGGFAGYNQAMVDDGGTPLPAWAGPLAALGFGAVALAVYARRYRSAWQSLPPRRRHYWLALGLCATIGGIVGGWLVADQPIDRGFAEMLASGTLSPGFAVGASLLWIGGLAVGMVLYHRAIDDHEERAWLWACVAGWYAFIFPAPAWWALHRAGMAPPVDAMLLFLLSLIANAIVWMWLKFR</sequence>